<evidence type="ECO:0000256" key="3">
    <source>
        <dbReference type="ARBA" id="ARBA00011886"/>
    </source>
</evidence>
<feature type="binding site" evidence="7">
    <location>
        <position position="172"/>
    </location>
    <ligand>
        <name>a purine D-ribonucleoside</name>
        <dbReference type="ChEBI" id="CHEBI:142355"/>
    </ligand>
</feature>
<organism evidence="9 10">
    <name type="scientific">Candidatus Roizmanbacteria bacterium CG11_big_fil_rev_8_21_14_0_20_36_8</name>
    <dbReference type="NCBI Taxonomy" id="1974856"/>
    <lineage>
        <taxon>Bacteria</taxon>
        <taxon>Candidatus Roizmaniibacteriota</taxon>
    </lineage>
</organism>
<dbReference type="SUPFAM" id="SSF53167">
    <property type="entry name" value="Purine and uridine phosphorylases"/>
    <property type="match status" value="1"/>
</dbReference>
<dbReference type="GO" id="GO:0005737">
    <property type="term" value="C:cytoplasm"/>
    <property type="evidence" value="ECO:0007669"/>
    <property type="project" value="TreeGrafter"/>
</dbReference>
<evidence type="ECO:0000256" key="1">
    <source>
        <dbReference type="ARBA" id="ARBA00005058"/>
    </source>
</evidence>
<gene>
    <name evidence="9" type="ORF">COV58_01105</name>
</gene>
<dbReference type="PANTHER" id="PTHR11904:SF9">
    <property type="entry name" value="PURINE NUCLEOSIDE PHOSPHORYLASE-RELATED"/>
    <property type="match status" value="1"/>
</dbReference>
<evidence type="ECO:0000256" key="7">
    <source>
        <dbReference type="PIRSR" id="PIRSR000477-2"/>
    </source>
</evidence>
<proteinExistence type="inferred from homology"/>
<keyword evidence="5" id="KW-0808">Transferase</keyword>
<protein>
    <recommendedName>
        <fullName evidence="3">purine-nucleoside phosphorylase</fullName>
        <ecNumber evidence="3">2.4.2.1</ecNumber>
    </recommendedName>
    <alternativeName>
        <fullName evidence="6">Inosine-guanosine phosphorylase</fullName>
    </alternativeName>
</protein>
<feature type="binding site" evidence="7">
    <location>
        <position position="191"/>
    </location>
    <ligand>
        <name>phosphate</name>
        <dbReference type="ChEBI" id="CHEBI:43474"/>
    </ligand>
</feature>
<dbReference type="Proteomes" id="UP000231056">
    <property type="component" value="Unassembled WGS sequence"/>
</dbReference>
<dbReference type="NCBIfam" id="TIGR01697">
    <property type="entry name" value="PNPH-PUNA-XAPA"/>
    <property type="match status" value="1"/>
</dbReference>
<dbReference type="InterPro" id="IPR000845">
    <property type="entry name" value="Nucleoside_phosphorylase_d"/>
</dbReference>
<dbReference type="InterPro" id="IPR035994">
    <property type="entry name" value="Nucleoside_phosphorylase_sf"/>
</dbReference>
<dbReference type="EMBL" id="PCVM01000023">
    <property type="protein sequence ID" value="PIQ73701.1"/>
    <property type="molecule type" value="Genomic_DNA"/>
</dbReference>
<feature type="binding site" evidence="7">
    <location>
        <position position="45"/>
    </location>
    <ligand>
        <name>phosphate</name>
        <dbReference type="ChEBI" id="CHEBI:43474"/>
    </ligand>
</feature>
<accession>A0A2M6IUR4</accession>
<evidence type="ECO:0000259" key="8">
    <source>
        <dbReference type="Pfam" id="PF01048"/>
    </source>
</evidence>
<evidence type="ECO:0000256" key="5">
    <source>
        <dbReference type="ARBA" id="ARBA00022679"/>
    </source>
</evidence>
<sequence>MKKINLPQTVIILGSGWNKVLDRVKILKQYSYEDLFGIKTTVPGHRGSLIIAKYGNNNIAFMSGRFHLYEGHDAVTATKPIRDLAKLGMKKMIVTSATGAINEKYKVGDFVILSDLLTLFLTGDNPLVGPKFTDMSEVFDPAMRKQAIEICATNSLPFHEGVYAYSHGPHFETPADKMGLKMLGADVVGMSTVPETIVARSLGIKVLGLSYVTNLAFVKHEHKDVLEAANIGSLQMVKLLNELIK</sequence>
<dbReference type="PANTHER" id="PTHR11904">
    <property type="entry name" value="METHYLTHIOADENOSINE/PURINE NUCLEOSIDE PHOSPHORYLASE"/>
    <property type="match status" value="1"/>
</dbReference>
<comment type="pathway">
    <text evidence="1">Purine metabolism; purine nucleoside salvage.</text>
</comment>
<dbReference type="InterPro" id="IPR011268">
    <property type="entry name" value="Purine_phosphorylase"/>
</dbReference>
<feature type="binding site" evidence="7">
    <location>
        <position position="214"/>
    </location>
    <ligand>
        <name>a purine D-ribonucleoside</name>
        <dbReference type="ChEBI" id="CHEBI:142355"/>
    </ligand>
</feature>
<name>A0A2M6IUR4_9BACT</name>
<dbReference type="PIRSF" id="PIRSF000477">
    <property type="entry name" value="PurNPase"/>
    <property type="match status" value="1"/>
</dbReference>
<feature type="binding site" evidence="7">
    <location>
        <begin position="65"/>
        <end position="67"/>
    </location>
    <ligand>
        <name>phosphate</name>
        <dbReference type="ChEBI" id="CHEBI:43474"/>
    </ligand>
</feature>
<dbReference type="Pfam" id="PF01048">
    <property type="entry name" value="PNP_UDP_1"/>
    <property type="match status" value="1"/>
</dbReference>
<dbReference type="Gene3D" id="3.40.50.1580">
    <property type="entry name" value="Nucleoside phosphorylase domain"/>
    <property type="match status" value="1"/>
</dbReference>
<feature type="binding site" evidence="7">
    <location>
        <position position="15"/>
    </location>
    <ligand>
        <name>phosphate</name>
        <dbReference type="ChEBI" id="CHEBI:43474"/>
    </ligand>
</feature>
<dbReference type="GO" id="GO:0004731">
    <property type="term" value="F:purine-nucleoside phosphorylase activity"/>
    <property type="evidence" value="ECO:0007669"/>
    <property type="project" value="UniProtKB-EC"/>
</dbReference>
<evidence type="ECO:0000313" key="9">
    <source>
        <dbReference type="EMBL" id="PIQ73701.1"/>
    </source>
</evidence>
<dbReference type="UniPathway" id="UPA00606"/>
<feature type="binding site" evidence="7">
    <location>
        <position position="97"/>
    </location>
    <ligand>
        <name>phosphate</name>
        <dbReference type="ChEBI" id="CHEBI:43474"/>
    </ligand>
</feature>
<evidence type="ECO:0000256" key="4">
    <source>
        <dbReference type="ARBA" id="ARBA00022676"/>
    </source>
</evidence>
<evidence type="ECO:0000313" key="10">
    <source>
        <dbReference type="Proteomes" id="UP000231056"/>
    </source>
</evidence>
<dbReference type="CDD" id="cd09009">
    <property type="entry name" value="PNP-EcPNPII_like"/>
    <property type="match status" value="1"/>
</dbReference>
<evidence type="ECO:0000256" key="2">
    <source>
        <dbReference type="ARBA" id="ARBA00006751"/>
    </source>
</evidence>
<comment type="similarity">
    <text evidence="2">Belongs to the PNP/MTAP phosphorylase family.</text>
</comment>
<comment type="caution">
    <text evidence="9">The sequence shown here is derived from an EMBL/GenBank/DDBJ whole genome shotgun (WGS) entry which is preliminary data.</text>
</comment>
<dbReference type="EC" id="2.4.2.1" evidence="3"/>
<evidence type="ECO:0000256" key="6">
    <source>
        <dbReference type="ARBA" id="ARBA00031036"/>
    </source>
</evidence>
<dbReference type="NCBIfam" id="NF006054">
    <property type="entry name" value="PRK08202.1"/>
    <property type="match status" value="1"/>
</dbReference>
<dbReference type="GO" id="GO:0009116">
    <property type="term" value="P:nucleoside metabolic process"/>
    <property type="evidence" value="ECO:0007669"/>
    <property type="project" value="InterPro"/>
</dbReference>
<reference evidence="9 10" key="1">
    <citation type="submission" date="2017-09" db="EMBL/GenBank/DDBJ databases">
        <title>Depth-based differentiation of microbial function through sediment-hosted aquifers and enrichment of novel symbionts in the deep terrestrial subsurface.</title>
        <authorList>
            <person name="Probst A.J."/>
            <person name="Ladd B."/>
            <person name="Jarett J.K."/>
            <person name="Geller-Mcgrath D.E."/>
            <person name="Sieber C.M."/>
            <person name="Emerson J.B."/>
            <person name="Anantharaman K."/>
            <person name="Thomas B.C."/>
            <person name="Malmstrom R."/>
            <person name="Stieglmeier M."/>
            <person name="Klingl A."/>
            <person name="Woyke T."/>
            <person name="Ryan C.M."/>
            <person name="Banfield J.F."/>
        </authorList>
    </citation>
    <scope>NUCLEOTIDE SEQUENCE [LARGE SCALE GENOMIC DNA]</scope>
    <source>
        <strain evidence="9">CG11_big_fil_rev_8_21_14_0_20_36_8</strain>
    </source>
</reference>
<dbReference type="AlphaFoldDB" id="A0A2M6IUR4"/>
<keyword evidence="4" id="KW-0328">Glycosyltransferase</keyword>
<feature type="domain" description="Nucleoside phosphorylase" evidence="8">
    <location>
        <begin position="10"/>
        <end position="245"/>
    </location>
</feature>